<sequence>MAYLEGLSNLPALEGERVLLRRLVMRDAPDIFAYCRDPEVARHVLWTPHESLSESRGYIRYMLRRYRQGEPASWGIVWKPEKKVIGTIGFMWVNVENASAEVGYSLARAYWNRGIMTEALRLVLDYGFGTLGLNRIEAQHEVANPASGAVMRKAGMRYEGTLRERLFNKGNYVDVALYSRLRSDCPDR</sequence>
<proteinExistence type="predicted"/>
<feature type="domain" description="N-acetyltransferase" evidence="1">
    <location>
        <begin position="18"/>
        <end position="184"/>
    </location>
</feature>
<dbReference type="SUPFAM" id="SSF55729">
    <property type="entry name" value="Acyl-CoA N-acyltransferases (Nat)"/>
    <property type="match status" value="1"/>
</dbReference>
<evidence type="ECO:0000313" key="3">
    <source>
        <dbReference type="Proteomes" id="UP000824072"/>
    </source>
</evidence>
<reference evidence="2" key="2">
    <citation type="journal article" date="2021" name="PeerJ">
        <title>Extensive microbial diversity within the chicken gut microbiome revealed by metagenomics and culture.</title>
        <authorList>
            <person name="Gilroy R."/>
            <person name="Ravi A."/>
            <person name="Getino M."/>
            <person name="Pursley I."/>
            <person name="Horton D.L."/>
            <person name="Alikhan N.F."/>
            <person name="Baker D."/>
            <person name="Gharbi K."/>
            <person name="Hall N."/>
            <person name="Watson M."/>
            <person name="Adriaenssens E.M."/>
            <person name="Foster-Nyarko E."/>
            <person name="Jarju S."/>
            <person name="Secka A."/>
            <person name="Antonio M."/>
            <person name="Oren A."/>
            <person name="Chaudhuri R.R."/>
            <person name="La Ragione R."/>
            <person name="Hildebrand F."/>
            <person name="Pallen M.J."/>
        </authorList>
    </citation>
    <scope>NUCLEOTIDE SEQUENCE</scope>
    <source>
        <strain evidence="2">ChiHcec3-11533</strain>
    </source>
</reference>
<dbReference type="AlphaFoldDB" id="A0A9D1ICX9"/>
<dbReference type="InterPro" id="IPR016181">
    <property type="entry name" value="Acyl_CoA_acyltransferase"/>
</dbReference>
<dbReference type="PROSITE" id="PS51186">
    <property type="entry name" value="GNAT"/>
    <property type="match status" value="1"/>
</dbReference>
<evidence type="ECO:0000313" key="2">
    <source>
        <dbReference type="EMBL" id="HIU34650.1"/>
    </source>
</evidence>
<accession>A0A9D1ICX9</accession>
<dbReference type="PANTHER" id="PTHR43792">
    <property type="entry name" value="GNAT FAMILY, PUTATIVE (AFU_ORTHOLOGUE AFUA_3G00765)-RELATED-RELATED"/>
    <property type="match status" value="1"/>
</dbReference>
<dbReference type="GO" id="GO:0005737">
    <property type="term" value="C:cytoplasm"/>
    <property type="evidence" value="ECO:0007669"/>
    <property type="project" value="TreeGrafter"/>
</dbReference>
<reference evidence="2" key="1">
    <citation type="submission" date="2020-10" db="EMBL/GenBank/DDBJ databases">
        <authorList>
            <person name="Gilroy R."/>
        </authorList>
    </citation>
    <scope>NUCLEOTIDE SEQUENCE</scope>
    <source>
        <strain evidence="2">ChiHcec3-11533</strain>
    </source>
</reference>
<comment type="caution">
    <text evidence="2">The sequence shown here is derived from an EMBL/GenBank/DDBJ whole genome shotgun (WGS) entry which is preliminary data.</text>
</comment>
<dbReference type="InterPro" id="IPR000182">
    <property type="entry name" value="GNAT_dom"/>
</dbReference>
<dbReference type="Proteomes" id="UP000824072">
    <property type="component" value="Unassembled WGS sequence"/>
</dbReference>
<gene>
    <name evidence="2" type="ORF">IAB02_08810</name>
</gene>
<dbReference type="PANTHER" id="PTHR43792:SF9">
    <property type="entry name" value="RIBOSOMAL-PROTEIN-ALANINE ACETYLTRANSFERASE"/>
    <property type="match status" value="1"/>
</dbReference>
<dbReference type="Gene3D" id="3.40.630.30">
    <property type="match status" value="1"/>
</dbReference>
<dbReference type="EMBL" id="DVMU01000192">
    <property type="protein sequence ID" value="HIU34650.1"/>
    <property type="molecule type" value="Genomic_DNA"/>
</dbReference>
<dbReference type="Pfam" id="PF13302">
    <property type="entry name" value="Acetyltransf_3"/>
    <property type="match status" value="1"/>
</dbReference>
<evidence type="ECO:0000259" key="1">
    <source>
        <dbReference type="PROSITE" id="PS51186"/>
    </source>
</evidence>
<dbReference type="GO" id="GO:0008999">
    <property type="term" value="F:protein-N-terminal-alanine acetyltransferase activity"/>
    <property type="evidence" value="ECO:0007669"/>
    <property type="project" value="TreeGrafter"/>
</dbReference>
<organism evidence="2 3">
    <name type="scientific">Candidatus Pullichristensenella excrementigallinarum</name>
    <dbReference type="NCBI Taxonomy" id="2840907"/>
    <lineage>
        <taxon>Bacteria</taxon>
        <taxon>Bacillati</taxon>
        <taxon>Bacillota</taxon>
        <taxon>Clostridia</taxon>
        <taxon>Candidatus Pullichristensenella</taxon>
    </lineage>
</organism>
<protein>
    <submittedName>
        <fullName evidence="2">GNAT family N-acetyltransferase</fullName>
    </submittedName>
</protein>
<name>A0A9D1ICX9_9FIRM</name>
<dbReference type="InterPro" id="IPR051531">
    <property type="entry name" value="N-acetyltransferase"/>
</dbReference>